<keyword evidence="1" id="KW-1133">Transmembrane helix</keyword>
<dbReference type="AlphaFoldDB" id="A0A343J9U8"/>
<keyword evidence="4" id="KW-1185">Reference proteome</keyword>
<feature type="transmembrane region" description="Helical" evidence="1">
    <location>
        <begin position="36"/>
        <end position="55"/>
    </location>
</feature>
<feature type="transmembrane region" description="Helical" evidence="1">
    <location>
        <begin position="303"/>
        <end position="326"/>
    </location>
</feature>
<dbReference type="PANTHER" id="PTHR36178">
    <property type="entry name" value="SLR0625 PROTEIN"/>
    <property type="match status" value="1"/>
</dbReference>
<feature type="transmembrane region" description="Helical" evidence="1">
    <location>
        <begin position="333"/>
        <end position="351"/>
    </location>
</feature>
<feature type="transmembrane region" description="Helical" evidence="1">
    <location>
        <begin position="371"/>
        <end position="397"/>
    </location>
</feature>
<accession>A0A343J9U8</accession>
<keyword evidence="1" id="KW-0029">Amino-acid transport</keyword>
<organism evidence="3 4">
    <name type="scientific">Clostridium isatidis</name>
    <dbReference type="NCBI Taxonomy" id="182773"/>
    <lineage>
        <taxon>Bacteria</taxon>
        <taxon>Bacillati</taxon>
        <taxon>Bacillota</taxon>
        <taxon>Clostridia</taxon>
        <taxon>Eubacteriales</taxon>
        <taxon>Clostridiaceae</taxon>
        <taxon>Clostridium</taxon>
    </lineage>
</organism>
<gene>
    <name evidence="3" type="ORF">BEN51_02025</name>
</gene>
<feature type="transmembrane region" description="Helical" evidence="1">
    <location>
        <begin position="275"/>
        <end position="297"/>
    </location>
</feature>
<feature type="transmembrane region" description="Helical" evidence="1">
    <location>
        <begin position="245"/>
        <end position="263"/>
    </location>
</feature>
<proteinExistence type="inferred from homology"/>
<keyword evidence="1" id="KW-0739">Sodium transport</keyword>
<keyword evidence="1" id="KW-0915">Sodium</keyword>
<feature type="transmembrane region" description="Helical" evidence="1">
    <location>
        <begin position="95"/>
        <end position="120"/>
    </location>
</feature>
<keyword evidence="1" id="KW-1003">Cell membrane</keyword>
<feature type="transmembrane region" description="Helical" evidence="1">
    <location>
        <begin position="67"/>
        <end position="88"/>
    </location>
</feature>
<evidence type="ECO:0000313" key="4">
    <source>
        <dbReference type="Proteomes" id="UP000264883"/>
    </source>
</evidence>
<comment type="similarity">
    <text evidence="1">Belongs to the glutamate:Na(+) symporter (ESS) (TC 2.A.27) family.</text>
</comment>
<evidence type="ECO:0000256" key="2">
    <source>
        <dbReference type="NCBIfam" id="TIGR00210"/>
    </source>
</evidence>
<dbReference type="Pfam" id="PF03616">
    <property type="entry name" value="Glt_symporter"/>
    <property type="match status" value="1"/>
</dbReference>
<name>A0A343J9U8_9CLOT</name>
<dbReference type="GO" id="GO:0005886">
    <property type="term" value="C:plasma membrane"/>
    <property type="evidence" value="ECO:0007669"/>
    <property type="project" value="UniProtKB-SubCell"/>
</dbReference>
<evidence type="ECO:0000256" key="1">
    <source>
        <dbReference type="HAMAP-Rule" id="MF_02062"/>
    </source>
</evidence>
<dbReference type="GO" id="GO:0015813">
    <property type="term" value="P:L-glutamate transmembrane transport"/>
    <property type="evidence" value="ECO:0007669"/>
    <property type="project" value="UniProtKB-UniRule"/>
</dbReference>
<sequence length="398" mass="43193">MEIKLDIFETMALATIVFYFGAYIRKRIKVLEKYCIPSAVVGGMIFSILMLIFKLNSILTISLDTTLQQVFMTAFFTSIGYTASFRLLKQGGVKVIIFLILSTILVITQNILGVSLASAFKLNPLLGLTTGSIPLVGGHGTSGSFGPLLEGMGVKGATTVAFASATFGLVMGSILGGFAAKTLIERNKLKTVKEYRDKTIPVSDFHQDNEAVLSHKKLMNGAAWIFLAMGIGAIITKFMEGLGLTFPSYIGAMLAAAIIKNICDLRKVKLEDKEIETLGGISLSFFLSLALMGLKLWELFDLALPLIIMLIAQTILMFVFGYYIVFRVMGKDYEAAVFVSALSGFGMGSTANAVANMDALTDKYGFAKTPYLVVPIVGCLFIDFINSFVITIFINIFG</sequence>
<dbReference type="GO" id="GO:0015501">
    <property type="term" value="F:glutamate:sodium symporter activity"/>
    <property type="evidence" value="ECO:0007669"/>
    <property type="project" value="UniProtKB-UniRule"/>
</dbReference>
<comment type="function">
    <text evidence="1">Catalyzes the sodium-dependent transport of glutamate.</text>
</comment>
<dbReference type="InterPro" id="IPR004445">
    <property type="entry name" value="GltS"/>
</dbReference>
<dbReference type="KEGG" id="cia:BEN51_02025"/>
<evidence type="ECO:0000313" key="3">
    <source>
        <dbReference type="EMBL" id="ASW42306.1"/>
    </source>
</evidence>
<reference evidence="3 4" key="1">
    <citation type="submission" date="2016-08" db="EMBL/GenBank/DDBJ databases">
        <title>Complete Genome Sequence Of The Indigo Reducing Clostridium isatidis DSM15098.</title>
        <authorList>
            <person name="Little G.T."/>
            <person name="Minton N.P."/>
        </authorList>
    </citation>
    <scope>NUCLEOTIDE SEQUENCE [LARGE SCALE GENOMIC DNA]</scope>
    <source>
        <strain evidence="3 4">DSM 15098</strain>
    </source>
</reference>
<dbReference type="HAMAP" id="MF_02062">
    <property type="entry name" value="GltS"/>
    <property type="match status" value="1"/>
</dbReference>
<keyword evidence="1" id="KW-0472">Membrane</keyword>
<keyword evidence="1" id="KW-0406">Ion transport</keyword>
<dbReference type="RefSeq" id="WP_119864436.1">
    <property type="nucleotide sequence ID" value="NZ_CP016786.1"/>
</dbReference>
<protein>
    <recommendedName>
        <fullName evidence="1 2">Sodium/glutamate symporter</fullName>
    </recommendedName>
</protein>
<feature type="transmembrane region" description="Helical" evidence="1">
    <location>
        <begin position="160"/>
        <end position="180"/>
    </location>
</feature>
<keyword evidence="1" id="KW-0813">Transport</keyword>
<keyword evidence="1" id="KW-0769">Symport</keyword>
<feature type="transmembrane region" description="Helical" evidence="1">
    <location>
        <begin position="221"/>
        <end position="239"/>
    </location>
</feature>
<dbReference type="PANTHER" id="PTHR36178:SF1">
    <property type="entry name" value="SODIUM_GLUTAMATE SYMPORTER"/>
    <property type="match status" value="1"/>
</dbReference>
<feature type="transmembrane region" description="Helical" evidence="1">
    <location>
        <begin position="6"/>
        <end position="24"/>
    </location>
</feature>
<dbReference type="NCBIfam" id="TIGR00210">
    <property type="entry name" value="gltS"/>
    <property type="match status" value="1"/>
</dbReference>
<dbReference type="Proteomes" id="UP000264883">
    <property type="component" value="Chromosome"/>
</dbReference>
<comment type="subcellular location">
    <subcellularLocation>
        <location evidence="1">Cell membrane</location>
        <topology evidence="1">Multi-pass membrane protein</topology>
    </subcellularLocation>
</comment>
<keyword evidence="1" id="KW-0812">Transmembrane</keyword>
<dbReference type="OrthoDB" id="4921038at2"/>
<dbReference type="EMBL" id="CP016786">
    <property type="protein sequence ID" value="ASW42306.1"/>
    <property type="molecule type" value="Genomic_DNA"/>
</dbReference>